<comment type="caution">
    <text evidence="2">The sequence shown here is derived from an EMBL/GenBank/DDBJ whole genome shotgun (WGS) entry which is preliminary data.</text>
</comment>
<name>A0ABX1JGR1_9PSEU</name>
<organism evidence="2 3">
    <name type="scientific">Amycolatopsis acididurans</name>
    <dbReference type="NCBI Taxonomy" id="2724524"/>
    <lineage>
        <taxon>Bacteria</taxon>
        <taxon>Bacillati</taxon>
        <taxon>Actinomycetota</taxon>
        <taxon>Actinomycetes</taxon>
        <taxon>Pseudonocardiales</taxon>
        <taxon>Pseudonocardiaceae</taxon>
        <taxon>Amycolatopsis</taxon>
    </lineage>
</organism>
<dbReference type="Pfam" id="PF02470">
    <property type="entry name" value="MlaD"/>
    <property type="match status" value="1"/>
</dbReference>
<dbReference type="RefSeq" id="WP_168520896.1">
    <property type="nucleotide sequence ID" value="NZ_JAAXLS010000041.1"/>
</dbReference>
<dbReference type="InterPro" id="IPR003399">
    <property type="entry name" value="Mce/MlaD"/>
</dbReference>
<dbReference type="EMBL" id="JAAXLS010000041">
    <property type="protein sequence ID" value="NKQ57736.1"/>
    <property type="molecule type" value="Genomic_DNA"/>
</dbReference>
<proteinExistence type="predicted"/>
<dbReference type="Proteomes" id="UP000715441">
    <property type="component" value="Unassembled WGS sequence"/>
</dbReference>
<protein>
    <submittedName>
        <fullName evidence="2">MCE family protein</fullName>
    </submittedName>
</protein>
<gene>
    <name evidence="2" type="ORF">HFP15_33230</name>
</gene>
<accession>A0ABX1JGR1</accession>
<evidence type="ECO:0000313" key="2">
    <source>
        <dbReference type="EMBL" id="NKQ57736.1"/>
    </source>
</evidence>
<dbReference type="InterPro" id="IPR052336">
    <property type="entry name" value="MlaD_Phospholipid_Transporter"/>
</dbReference>
<evidence type="ECO:0000313" key="3">
    <source>
        <dbReference type="Proteomes" id="UP000715441"/>
    </source>
</evidence>
<keyword evidence="3" id="KW-1185">Reference proteome</keyword>
<reference evidence="2 3" key="1">
    <citation type="submission" date="2020-04" db="EMBL/GenBank/DDBJ databases">
        <title>Novel species.</title>
        <authorList>
            <person name="Teo W.F.A."/>
            <person name="Lipun K."/>
            <person name="Srisuk N."/>
            <person name="Duangmal K."/>
        </authorList>
    </citation>
    <scope>NUCLEOTIDE SEQUENCE [LARGE SCALE GENOMIC DNA]</scope>
    <source>
        <strain evidence="2 3">K13G38</strain>
    </source>
</reference>
<dbReference type="PANTHER" id="PTHR33371:SF4">
    <property type="entry name" value="INTERMEMBRANE PHOSPHOLIPID TRANSPORT SYSTEM BINDING PROTEIN MLAD"/>
    <property type="match status" value="1"/>
</dbReference>
<sequence length="425" mass="44362">MTRFGLGITFIVVALVAGAVLFTKDRIITTLRPGTTITADFARDYKLEPYQTQAKIAGIPVGVVTAVDQAPDGKAVVHLKIDDDAPAKLRSAPTAVIRPATLLGGKYYVDLVPGGETGPFDGRIPAERTKTPVELDQVIDALPPNTLAATQGTLKELDGGLTSAQPSVKRLLADAPSMLGPTAEVLRAAQGMNPGSDLTTLVSGLESTARTLTERQGQLESILDNLGTASDVLGRRAQDLNRTLALLPSTLDRTKAGLDRLDGTLHKLGDTSGPALPVVQRLDTALQHADPVVASARPLVADLDGLLSDARPLVENLVPTAPRLTTTLDDVRGPVLQRVNGPIMQTVLSPYQGTGRYAGSGDGKPFYQELGYLVAELDRVSSLTSANGANLAFAPGIAPGSLGGLPISLEQLFSNLAVLSGQGGR</sequence>
<dbReference type="PANTHER" id="PTHR33371">
    <property type="entry name" value="INTERMEMBRANE PHOSPHOLIPID TRANSPORT SYSTEM BINDING PROTEIN MLAD-RELATED"/>
    <property type="match status" value="1"/>
</dbReference>
<feature type="domain" description="Mce/MlaD" evidence="1">
    <location>
        <begin position="34"/>
        <end position="114"/>
    </location>
</feature>
<evidence type="ECO:0000259" key="1">
    <source>
        <dbReference type="Pfam" id="PF02470"/>
    </source>
</evidence>